<evidence type="ECO:0000256" key="1">
    <source>
        <dbReference type="SAM" id="Phobius"/>
    </source>
</evidence>
<dbReference type="Proteomes" id="UP000886653">
    <property type="component" value="Unassembled WGS sequence"/>
</dbReference>
<keyword evidence="1" id="KW-1133">Transmembrane helix</keyword>
<accession>A0A9P6NRE7</accession>
<keyword evidence="3" id="KW-1185">Reference proteome</keyword>
<evidence type="ECO:0000313" key="3">
    <source>
        <dbReference type="Proteomes" id="UP000886653"/>
    </source>
</evidence>
<protein>
    <submittedName>
        <fullName evidence="2">Uncharacterized protein</fullName>
    </submittedName>
</protein>
<feature type="transmembrane region" description="Helical" evidence="1">
    <location>
        <begin position="43"/>
        <end position="62"/>
    </location>
</feature>
<organism evidence="2 3">
    <name type="scientific">Cronartium quercuum f. sp. fusiforme G11</name>
    <dbReference type="NCBI Taxonomy" id="708437"/>
    <lineage>
        <taxon>Eukaryota</taxon>
        <taxon>Fungi</taxon>
        <taxon>Dikarya</taxon>
        <taxon>Basidiomycota</taxon>
        <taxon>Pucciniomycotina</taxon>
        <taxon>Pucciniomycetes</taxon>
        <taxon>Pucciniales</taxon>
        <taxon>Coleosporiaceae</taxon>
        <taxon>Cronartium</taxon>
    </lineage>
</organism>
<evidence type="ECO:0000313" key="2">
    <source>
        <dbReference type="EMBL" id="KAG0150282.1"/>
    </source>
</evidence>
<keyword evidence="1" id="KW-0472">Membrane</keyword>
<sequence>MSANVLFNHSAAPFWWCSYWFVVWLMIPWVAHQAFNLPDMYSPALSLLRIFTLSPTSVYIIAMSLNVTMYFAPAADGQNGAATSLTISSNGFAAQPEGCKVICHLSASIAAQGVPTLAAFISTISDEGAFCGQGWSFVGLGLAGSEVARVKAFFITDRPRPPRFN</sequence>
<dbReference type="AlphaFoldDB" id="A0A9P6NRE7"/>
<gene>
    <name evidence="2" type="ORF">CROQUDRAFT_88056</name>
</gene>
<dbReference type="EMBL" id="MU167220">
    <property type="protein sequence ID" value="KAG0150282.1"/>
    <property type="molecule type" value="Genomic_DNA"/>
</dbReference>
<proteinExistence type="predicted"/>
<keyword evidence="1" id="KW-0812">Transmembrane</keyword>
<feature type="transmembrane region" description="Helical" evidence="1">
    <location>
        <begin position="12"/>
        <end position="31"/>
    </location>
</feature>
<name>A0A9P6NRE7_9BASI</name>
<reference evidence="2" key="1">
    <citation type="submission" date="2013-11" db="EMBL/GenBank/DDBJ databases">
        <title>Genome sequence of the fusiform rust pathogen reveals effectors for host alternation and coevolution with pine.</title>
        <authorList>
            <consortium name="DOE Joint Genome Institute"/>
            <person name="Smith K."/>
            <person name="Pendleton A."/>
            <person name="Kubisiak T."/>
            <person name="Anderson C."/>
            <person name="Salamov A."/>
            <person name="Aerts A."/>
            <person name="Riley R."/>
            <person name="Clum A."/>
            <person name="Lindquist E."/>
            <person name="Ence D."/>
            <person name="Campbell M."/>
            <person name="Kronenberg Z."/>
            <person name="Feau N."/>
            <person name="Dhillon B."/>
            <person name="Hamelin R."/>
            <person name="Burleigh J."/>
            <person name="Smith J."/>
            <person name="Yandell M."/>
            <person name="Nelson C."/>
            <person name="Grigoriev I."/>
            <person name="Davis J."/>
        </authorList>
    </citation>
    <scope>NUCLEOTIDE SEQUENCE</scope>
    <source>
        <strain evidence="2">G11</strain>
    </source>
</reference>
<comment type="caution">
    <text evidence="2">The sequence shown here is derived from an EMBL/GenBank/DDBJ whole genome shotgun (WGS) entry which is preliminary data.</text>
</comment>